<dbReference type="PANTHER" id="PTHR47506">
    <property type="entry name" value="TRANSCRIPTIONAL REGULATORY PROTEIN"/>
    <property type="match status" value="1"/>
</dbReference>
<dbReference type="AlphaFoldDB" id="A0A1C3K7G1"/>
<dbReference type="InterPro" id="IPR011075">
    <property type="entry name" value="TetR_C"/>
</dbReference>
<reference evidence="7 8" key="2">
    <citation type="submission" date="2017-08" db="EMBL/GenBank/DDBJ databases">
        <authorList>
            <person name="de Groot N.N."/>
        </authorList>
    </citation>
    <scope>NUCLEOTIDE SEQUENCE [LARGE SCALE GENOMIC DNA]</scope>
    <source>
        <strain evidence="7">Orrdi1</strain>
    </source>
</reference>
<name>A0A1C3K7G1_9BURK</name>
<evidence type="ECO:0000313" key="8">
    <source>
        <dbReference type="Proteomes" id="UP000078558"/>
    </source>
</evidence>
<evidence type="ECO:0000256" key="4">
    <source>
        <dbReference type="PROSITE-ProRule" id="PRU00335"/>
    </source>
</evidence>
<dbReference type="Gene3D" id="1.10.10.60">
    <property type="entry name" value="Homeodomain-like"/>
    <property type="match status" value="1"/>
</dbReference>
<evidence type="ECO:0000256" key="3">
    <source>
        <dbReference type="ARBA" id="ARBA00023163"/>
    </source>
</evidence>
<keyword evidence="8" id="KW-1185">Reference proteome</keyword>
<keyword evidence="1" id="KW-0805">Transcription regulation</keyword>
<dbReference type="Gene3D" id="1.10.357.10">
    <property type="entry name" value="Tetracycline Repressor, domain 2"/>
    <property type="match status" value="1"/>
</dbReference>
<evidence type="ECO:0000313" key="7">
    <source>
        <dbReference type="EMBL" id="SOE50014.1"/>
    </source>
</evidence>
<dbReference type="EMBL" id="LT907988">
    <property type="protein sequence ID" value="SOE50014.1"/>
    <property type="molecule type" value="Genomic_DNA"/>
</dbReference>
<dbReference type="PROSITE" id="PS50977">
    <property type="entry name" value="HTH_TETR_2"/>
    <property type="match status" value="1"/>
</dbReference>
<dbReference type="Pfam" id="PF00440">
    <property type="entry name" value="TetR_N"/>
    <property type="match status" value="1"/>
</dbReference>
<reference evidence="6 8" key="1">
    <citation type="submission" date="2016-06" db="EMBL/GenBank/DDBJ databases">
        <authorList>
            <person name="Kjaerup R.B."/>
            <person name="Dalgaard T.S."/>
            <person name="Juul-Madsen H.R."/>
        </authorList>
    </citation>
    <scope>NUCLEOTIDE SEQUENCE [LARGE SCALE GENOMIC DNA]</scope>
    <source>
        <strain evidence="6">Orrdi1</strain>
    </source>
</reference>
<proteinExistence type="predicted"/>
<dbReference type="SUPFAM" id="SSF48498">
    <property type="entry name" value="Tetracyclin repressor-like, C-terminal domain"/>
    <property type="match status" value="1"/>
</dbReference>
<evidence type="ECO:0000256" key="1">
    <source>
        <dbReference type="ARBA" id="ARBA00023015"/>
    </source>
</evidence>
<dbReference type="STRING" id="1851544.ODI_03971"/>
<evidence type="ECO:0000259" key="5">
    <source>
        <dbReference type="PROSITE" id="PS50977"/>
    </source>
</evidence>
<dbReference type="InterPro" id="IPR001647">
    <property type="entry name" value="HTH_TetR"/>
</dbReference>
<dbReference type="InterPro" id="IPR036271">
    <property type="entry name" value="Tet_transcr_reg_TetR-rel_C_sf"/>
</dbReference>
<dbReference type="EMBL" id="FLRC01000053">
    <property type="protein sequence ID" value="SBT27384.1"/>
    <property type="molecule type" value="Genomic_DNA"/>
</dbReference>
<dbReference type="InterPro" id="IPR009057">
    <property type="entry name" value="Homeodomain-like_sf"/>
</dbReference>
<dbReference type="SUPFAM" id="SSF46689">
    <property type="entry name" value="Homeodomain-like"/>
    <property type="match status" value="1"/>
</dbReference>
<accession>A0A1C3K7G1</accession>
<dbReference type="PANTHER" id="PTHR47506:SF6">
    <property type="entry name" value="HTH-TYPE TRANSCRIPTIONAL REPRESSOR NEMR"/>
    <property type="match status" value="1"/>
</dbReference>
<dbReference type="OrthoDB" id="326421at2"/>
<dbReference type="Pfam" id="PF16925">
    <property type="entry name" value="TetR_C_13"/>
    <property type="match status" value="1"/>
</dbReference>
<protein>
    <submittedName>
        <fullName evidence="6">Transcriptional regulator, TetR family</fullName>
    </submittedName>
</protein>
<keyword evidence="3" id="KW-0804">Transcription</keyword>
<dbReference type="RefSeq" id="WP_067758840.1">
    <property type="nucleotide sequence ID" value="NZ_LT907988.1"/>
</dbReference>
<sequence length="217" mass="23908">MTTEETDGRRLRGDRSRAHILDHAIAIASVEGLEGITIGRLATEAGVSKGNITVLFGDKESLQIATFLRVMERFREAVVLPAAARRTPLDRLLAWIDNWFDFVEARVLPGGCFLNAVSSEYRARPGKIRDTINSYRHAGLARLREWIEAAKEAGQLLPDTDVQALAFSLLAYQTSANVASLMGDDALFKTARLLSRQRVLAQAVAAPRGRRRKPAIA</sequence>
<keyword evidence="2 4" id="KW-0238">DNA-binding</keyword>
<evidence type="ECO:0000313" key="6">
    <source>
        <dbReference type="EMBL" id="SBT27384.1"/>
    </source>
</evidence>
<evidence type="ECO:0000256" key="2">
    <source>
        <dbReference type="ARBA" id="ARBA00023125"/>
    </source>
</evidence>
<gene>
    <name evidence="6" type="ORF">ODI_03971</name>
    <name evidence="7" type="ORF">ODI_R2453</name>
</gene>
<dbReference type="Proteomes" id="UP000078558">
    <property type="component" value="Chromosome I"/>
</dbReference>
<feature type="DNA-binding region" description="H-T-H motif" evidence="4">
    <location>
        <begin position="37"/>
        <end position="56"/>
    </location>
</feature>
<dbReference type="KEGG" id="odi:ODI_R2453"/>
<feature type="domain" description="HTH tetR-type" evidence="5">
    <location>
        <begin position="14"/>
        <end position="74"/>
    </location>
</feature>
<dbReference type="GO" id="GO:0003677">
    <property type="term" value="F:DNA binding"/>
    <property type="evidence" value="ECO:0007669"/>
    <property type="project" value="UniProtKB-UniRule"/>
</dbReference>
<organism evidence="6 8">
    <name type="scientific">Orrella dioscoreae</name>
    <dbReference type="NCBI Taxonomy" id="1851544"/>
    <lineage>
        <taxon>Bacteria</taxon>
        <taxon>Pseudomonadati</taxon>
        <taxon>Pseudomonadota</taxon>
        <taxon>Betaproteobacteria</taxon>
        <taxon>Burkholderiales</taxon>
        <taxon>Alcaligenaceae</taxon>
        <taxon>Orrella</taxon>
    </lineage>
</organism>